<feature type="chain" id="PRO_5038849749" description="ABC transporter substrate-binding protein" evidence="2">
    <location>
        <begin position="23"/>
        <end position="389"/>
    </location>
</feature>
<evidence type="ECO:0000256" key="2">
    <source>
        <dbReference type="SAM" id="SignalP"/>
    </source>
</evidence>
<dbReference type="EMBL" id="ADLT01000076">
    <property type="protein sequence ID" value="EHO62037.1"/>
    <property type="molecule type" value="Genomic_DNA"/>
</dbReference>
<dbReference type="STRING" id="742743.HMPREF9453_02052"/>
<dbReference type="PANTHER" id="PTHR30006">
    <property type="entry name" value="THIAMINE-BINDING PERIPLASMIC PROTEIN-RELATED"/>
    <property type="match status" value="1"/>
</dbReference>
<keyword evidence="4" id="KW-1185">Reference proteome</keyword>
<dbReference type="Gene3D" id="3.40.190.10">
    <property type="entry name" value="Periplasmic binding protein-like II"/>
    <property type="match status" value="2"/>
</dbReference>
<evidence type="ECO:0000313" key="3">
    <source>
        <dbReference type="EMBL" id="EHO62037.1"/>
    </source>
</evidence>
<gene>
    <name evidence="3" type="ORF">HMPREF9453_02052</name>
</gene>
<evidence type="ECO:0008006" key="5">
    <source>
        <dbReference type="Google" id="ProtNLM"/>
    </source>
</evidence>
<dbReference type="eggNOG" id="COG1840">
    <property type="taxonomic scope" value="Bacteria"/>
</dbReference>
<keyword evidence="1 2" id="KW-0732">Signal</keyword>
<dbReference type="Pfam" id="PF13416">
    <property type="entry name" value="SBP_bac_8"/>
    <property type="match status" value="1"/>
</dbReference>
<evidence type="ECO:0000313" key="4">
    <source>
        <dbReference type="Proteomes" id="UP000003277"/>
    </source>
</evidence>
<name>H1D364_9FIRM</name>
<evidence type="ECO:0000256" key="1">
    <source>
        <dbReference type="ARBA" id="ARBA00022729"/>
    </source>
</evidence>
<dbReference type="OrthoDB" id="366726at2"/>
<accession>H1D364</accession>
<comment type="caution">
    <text evidence="3">The sequence shown here is derived from an EMBL/GenBank/DDBJ whole genome shotgun (WGS) entry which is preliminary data.</text>
</comment>
<dbReference type="HOGENOM" id="CLU_054563_0_0_9"/>
<dbReference type="InterPro" id="IPR006059">
    <property type="entry name" value="SBP"/>
</dbReference>
<dbReference type="Proteomes" id="UP000003277">
    <property type="component" value="Unassembled WGS sequence"/>
</dbReference>
<dbReference type="SUPFAM" id="SSF53850">
    <property type="entry name" value="Periplasmic binding protein-like II"/>
    <property type="match status" value="1"/>
</dbReference>
<organism evidence="3 4">
    <name type="scientific">Dialister succinatiphilus YIT 11850</name>
    <dbReference type="NCBI Taxonomy" id="742743"/>
    <lineage>
        <taxon>Bacteria</taxon>
        <taxon>Bacillati</taxon>
        <taxon>Bacillota</taxon>
        <taxon>Negativicutes</taxon>
        <taxon>Veillonellales</taxon>
        <taxon>Veillonellaceae</taxon>
        <taxon>Dialister</taxon>
    </lineage>
</organism>
<dbReference type="AlphaFoldDB" id="H1D364"/>
<dbReference type="GeneID" id="98911445"/>
<protein>
    <recommendedName>
        <fullName evidence="5">ABC transporter substrate-binding protein</fullName>
    </recommendedName>
</protein>
<feature type="signal peptide" evidence="2">
    <location>
        <begin position="1"/>
        <end position="22"/>
    </location>
</feature>
<dbReference type="PROSITE" id="PS51257">
    <property type="entry name" value="PROKAR_LIPOPROTEIN"/>
    <property type="match status" value="1"/>
</dbReference>
<sequence>MNRFKRCLIAAAAAGFAVMLVAGCGGGSGKADSSAASGKASINIVQVKSEKEADLVDQAKKEGVVKVYSITSRVAKAGAGFEKKYGIKVEASDMKDFELIDKVTTEVKGNADGADMVICQDSGRVYGELLASGYLENYIPADLKGDIPEKNQTPLVFAYMNKVFMYNDENGKPCPISNIWQLTDPSMKGKFFFKSPMQEGINANFLTMLTKPEISDKLAKAYEDYYHKKLELTTPNAGYEWIKLAFTNGLVMGSSDTSMTESIGVKGQDNTAVGLLNYSKIRYKDKKNLALAAADNINPYSGFYYPEYVLMVKGAKHPAAAKLFIQYLMTQEGFKSWSSDMGTYSGNTTIAVAKGDKPLAEWEKVLVGDDPQYIFEHRAEVEEFISQFI</sequence>
<proteinExistence type="predicted"/>
<reference evidence="3 4" key="1">
    <citation type="submission" date="2011-11" db="EMBL/GenBank/DDBJ databases">
        <title>The Genome Sequence of Dialister succinatiphilus YIT 11850.</title>
        <authorList>
            <consortium name="The Broad Institute Genome Sequencing Platform"/>
            <person name="Earl A."/>
            <person name="Ward D."/>
            <person name="Feldgarden M."/>
            <person name="Gevers D."/>
            <person name="Morotomi M."/>
            <person name="Young S.K."/>
            <person name="Zeng Q."/>
            <person name="Gargeya S."/>
            <person name="Fitzgerald M."/>
            <person name="Haas B."/>
            <person name="Abouelleil A."/>
            <person name="Alvarado L."/>
            <person name="Arachchi H.M."/>
            <person name="Berlin A."/>
            <person name="Brown A."/>
            <person name="Chapman S.B."/>
            <person name="Dunbar C."/>
            <person name="Gearin G."/>
            <person name="Goldberg J."/>
            <person name="Griggs A."/>
            <person name="Gujja S."/>
            <person name="Heiman D."/>
            <person name="Howarth C."/>
            <person name="Lui A."/>
            <person name="MacDonald P.J.P."/>
            <person name="Montmayeur A."/>
            <person name="Murphy C."/>
            <person name="Neiman D."/>
            <person name="Pearson M."/>
            <person name="Priest M."/>
            <person name="Roberts A."/>
            <person name="Saif S."/>
            <person name="Shea T."/>
            <person name="Sisk P."/>
            <person name="Stolte C."/>
            <person name="Sykes S."/>
            <person name="Wortman J."/>
            <person name="Nusbaum C."/>
            <person name="Birren B."/>
        </authorList>
    </citation>
    <scope>NUCLEOTIDE SEQUENCE [LARGE SCALE GENOMIC DNA]</scope>
    <source>
        <strain evidence="3 4">YIT 11850</strain>
    </source>
</reference>
<dbReference type="RefSeq" id="WP_008860543.1">
    <property type="nucleotide sequence ID" value="NZ_JH591190.1"/>
</dbReference>
<dbReference type="PATRIC" id="fig|742743.3.peg.2074"/>